<dbReference type="RefSeq" id="WP_113657879.1">
    <property type="nucleotide sequence ID" value="NZ_KZ845664.1"/>
</dbReference>
<comment type="similarity">
    <text evidence="9">Belongs to the CRISPR-associated endonuclease Cas1 family.</text>
</comment>
<dbReference type="AlphaFoldDB" id="A0A364K7D3"/>
<dbReference type="InterPro" id="IPR002729">
    <property type="entry name" value="CRISPR-assoc_Cas1"/>
</dbReference>
<dbReference type="InterPro" id="IPR042206">
    <property type="entry name" value="CRISPR-assoc_Cas1_C"/>
</dbReference>
<comment type="function">
    <text evidence="9">CRISPR (clustered regularly interspaced short palindromic repeat), is an adaptive immune system that provides protection against mobile genetic elements (viruses, transposable elements and conjugative plasmids). CRISPR clusters contain spacers, sequences complementary to antecedent mobile elements, and target invading nucleic acids. CRISPR clusters are transcribed and processed into CRISPR RNA (crRNA). Acts as a dsDNA endonuclease. Involved in the integration of spacer DNA into the CRISPR cassette.</text>
</comment>
<evidence type="ECO:0000256" key="9">
    <source>
        <dbReference type="HAMAP-Rule" id="MF_01470"/>
    </source>
</evidence>
<dbReference type="Pfam" id="PF01867">
    <property type="entry name" value="Cas_Cas1"/>
    <property type="match status" value="1"/>
</dbReference>
<evidence type="ECO:0000256" key="1">
    <source>
        <dbReference type="ARBA" id="ARBA00022722"/>
    </source>
</evidence>
<dbReference type="GO" id="GO:0043571">
    <property type="term" value="P:maintenance of CRISPR repeat elements"/>
    <property type="evidence" value="ECO:0007669"/>
    <property type="project" value="UniProtKB-UniRule"/>
</dbReference>
<dbReference type="InterPro" id="IPR019858">
    <property type="entry name" value="CRISPR-assoc_Cas1_HMARI/TNEAP"/>
</dbReference>
<feature type="binding site" evidence="9">
    <location>
        <position position="234"/>
    </location>
    <ligand>
        <name>Mn(2+)</name>
        <dbReference type="ChEBI" id="CHEBI:29035"/>
    </ligand>
</feature>
<keyword evidence="1 9" id="KW-0540">Nuclease</keyword>
<dbReference type="GO" id="GO:0003677">
    <property type="term" value="F:DNA binding"/>
    <property type="evidence" value="ECO:0007669"/>
    <property type="project" value="UniProtKB-KW"/>
</dbReference>
<dbReference type="EMBL" id="QJKK01000002">
    <property type="protein sequence ID" value="RAL26194.1"/>
    <property type="molecule type" value="Genomic_DNA"/>
</dbReference>
<evidence type="ECO:0000256" key="2">
    <source>
        <dbReference type="ARBA" id="ARBA00022723"/>
    </source>
</evidence>
<dbReference type="Gene3D" id="1.20.120.920">
    <property type="entry name" value="CRISPR-associated endonuclease Cas1, C-terminal domain"/>
    <property type="match status" value="1"/>
</dbReference>
<evidence type="ECO:0000256" key="4">
    <source>
        <dbReference type="ARBA" id="ARBA00022801"/>
    </source>
</evidence>
<reference evidence="10 11" key="2">
    <citation type="submission" date="2018-06" db="EMBL/GenBank/DDBJ databases">
        <authorList>
            <person name="Zhirakovskaya E."/>
        </authorList>
    </citation>
    <scope>NUCLEOTIDE SEQUENCE [LARGE SCALE GENOMIC DNA]</scope>
    <source>
        <strain evidence="10 11">FBKL4.011</strain>
    </source>
</reference>
<keyword evidence="7 9" id="KW-0238">DNA-binding</keyword>
<organism evidence="10 11">
    <name type="scientific">Thermoflavimicrobium daqui</name>
    <dbReference type="NCBI Taxonomy" id="2137476"/>
    <lineage>
        <taxon>Bacteria</taxon>
        <taxon>Bacillati</taxon>
        <taxon>Bacillota</taxon>
        <taxon>Bacilli</taxon>
        <taxon>Bacillales</taxon>
        <taxon>Thermoactinomycetaceae</taxon>
        <taxon>Thermoflavimicrobium</taxon>
    </lineage>
</organism>
<evidence type="ECO:0000313" key="10">
    <source>
        <dbReference type="EMBL" id="RAL26194.1"/>
    </source>
</evidence>
<keyword evidence="8 9" id="KW-0464">Manganese</keyword>
<dbReference type="PANTHER" id="PTHR43219:SF2">
    <property type="entry name" value="CRISPR-ASSOCIATED ENDONUCLEASE CAS1"/>
    <property type="match status" value="1"/>
</dbReference>
<protein>
    <recommendedName>
        <fullName evidence="9">CRISPR-associated endonuclease Cas1</fullName>
        <ecNumber evidence="9">3.1.-.-</ecNumber>
    </recommendedName>
</protein>
<dbReference type="CDD" id="cd09722">
    <property type="entry name" value="Cas1_I-B"/>
    <property type="match status" value="1"/>
</dbReference>
<comment type="cofactor">
    <cofactor evidence="9">
        <name>Mg(2+)</name>
        <dbReference type="ChEBI" id="CHEBI:18420"/>
    </cofactor>
    <cofactor evidence="9">
        <name>Mn(2+)</name>
        <dbReference type="ChEBI" id="CHEBI:29035"/>
    </cofactor>
</comment>
<evidence type="ECO:0000256" key="5">
    <source>
        <dbReference type="ARBA" id="ARBA00022842"/>
    </source>
</evidence>
<keyword evidence="6 9" id="KW-0051">Antiviral defense</keyword>
<dbReference type="GO" id="GO:0046872">
    <property type="term" value="F:metal ion binding"/>
    <property type="evidence" value="ECO:0007669"/>
    <property type="project" value="UniProtKB-UniRule"/>
</dbReference>
<dbReference type="Proteomes" id="UP000251213">
    <property type="component" value="Unassembled WGS sequence"/>
</dbReference>
<comment type="caution">
    <text evidence="10">The sequence shown here is derived from an EMBL/GenBank/DDBJ whole genome shotgun (WGS) entry which is preliminary data.</text>
</comment>
<evidence type="ECO:0000256" key="3">
    <source>
        <dbReference type="ARBA" id="ARBA00022759"/>
    </source>
</evidence>
<keyword evidence="5 9" id="KW-0460">Magnesium</keyword>
<keyword evidence="2 9" id="KW-0479">Metal-binding</keyword>
<name>A0A364K7D3_9BACL</name>
<dbReference type="EC" id="3.1.-.-" evidence="9"/>
<keyword evidence="3 9" id="KW-0255">Endonuclease</keyword>
<dbReference type="HAMAP" id="MF_01470">
    <property type="entry name" value="Cas1"/>
    <property type="match status" value="1"/>
</dbReference>
<evidence type="ECO:0000256" key="7">
    <source>
        <dbReference type="ARBA" id="ARBA00023125"/>
    </source>
</evidence>
<dbReference type="GO" id="GO:0051607">
    <property type="term" value="P:defense response to virus"/>
    <property type="evidence" value="ECO:0007669"/>
    <property type="project" value="UniProtKB-UniRule"/>
</dbReference>
<keyword evidence="11" id="KW-1185">Reference proteome</keyword>
<dbReference type="Gene3D" id="3.100.10.20">
    <property type="entry name" value="CRISPR-associated endonuclease Cas1, N-terminal domain"/>
    <property type="match status" value="1"/>
</dbReference>
<proteinExistence type="inferred from homology"/>
<evidence type="ECO:0000313" key="11">
    <source>
        <dbReference type="Proteomes" id="UP000251213"/>
    </source>
</evidence>
<comment type="subunit">
    <text evidence="9">Homodimer, forms a heterotetramer with a Cas2 homodimer.</text>
</comment>
<keyword evidence="4 9" id="KW-0378">Hydrolase</keyword>
<evidence type="ECO:0000256" key="6">
    <source>
        <dbReference type="ARBA" id="ARBA00023118"/>
    </source>
</evidence>
<dbReference type="GO" id="GO:0016787">
    <property type="term" value="F:hydrolase activity"/>
    <property type="evidence" value="ECO:0007669"/>
    <property type="project" value="UniProtKB-KW"/>
</dbReference>
<feature type="binding site" evidence="9">
    <location>
        <position position="153"/>
    </location>
    <ligand>
        <name>Mn(2+)</name>
        <dbReference type="ChEBI" id="CHEBI:29035"/>
    </ligand>
</feature>
<dbReference type="GO" id="GO:0004520">
    <property type="term" value="F:DNA endonuclease activity"/>
    <property type="evidence" value="ECO:0007669"/>
    <property type="project" value="InterPro"/>
</dbReference>
<accession>A0A364K7D3</accession>
<dbReference type="OrthoDB" id="9803119at2"/>
<reference evidence="10 11" key="1">
    <citation type="submission" date="2018-06" db="EMBL/GenBank/DDBJ databases">
        <title>Thermoflavimicrobium daqus sp. nov., a thermophilic microbe isolated from Moutai-flavour Daqu.</title>
        <authorList>
            <person name="Wang X."/>
            <person name="Zhou H."/>
        </authorList>
    </citation>
    <scope>NUCLEOTIDE SEQUENCE [LARGE SCALE GENOMIC DNA]</scope>
    <source>
        <strain evidence="10 11">FBKL4.011</strain>
    </source>
</reference>
<dbReference type="InterPro" id="IPR042211">
    <property type="entry name" value="CRISPR-assoc_Cas1_N"/>
</dbReference>
<sequence>MTEKYIFSNGRFMRKDNTILFIDHEGNKKSLPIEQIECLHIFGEVDFNSKFFSLMGQENIFIHMYNYYDYYVGSFVPRKKQLSGYVDVQQAMHYSDYKKRMYLAKMFVEGAIHHILRNLKRKKGLTEATIHYIEKERSGINHVEKVDELTGIEGRIRRAYYQAFNKMISDSYFHFSKRERRPPTDPLNALISFGNSRMYTTVLTEVYQTTLNPTISYLHQPTSKRYSLCLDISEIFKPLIVDTVIFSLINNRMLNEKHFDWMESYCYLNTQGKQIFLAEYQKKLKSTIKHRQLKRKVSYKNLIKLEAYKIIKHVIYDEIYKPLKAWW</sequence>
<dbReference type="NCBIfam" id="TIGR00287">
    <property type="entry name" value="cas1"/>
    <property type="match status" value="1"/>
</dbReference>
<feature type="binding site" evidence="9">
    <location>
        <position position="219"/>
    </location>
    <ligand>
        <name>Mn(2+)</name>
        <dbReference type="ChEBI" id="CHEBI:29035"/>
    </ligand>
</feature>
<evidence type="ECO:0000256" key="8">
    <source>
        <dbReference type="ARBA" id="ARBA00023211"/>
    </source>
</evidence>
<dbReference type="PANTHER" id="PTHR43219">
    <property type="entry name" value="CRISPR-ASSOCIATED ENDONUCLEASE CAS1"/>
    <property type="match status" value="1"/>
</dbReference>
<gene>
    <name evidence="9" type="primary">cas1</name>
    <name evidence="10" type="ORF">DL897_04135</name>
</gene>
<dbReference type="NCBIfam" id="TIGR03641">
    <property type="entry name" value="cas1_HMARI"/>
    <property type="match status" value="1"/>
</dbReference>